<dbReference type="SUPFAM" id="SSF53822">
    <property type="entry name" value="Periplasmic binding protein-like I"/>
    <property type="match status" value="1"/>
</dbReference>
<dbReference type="STRING" id="137733.SAMN05421767_11043"/>
<organism evidence="1 2">
    <name type="scientific">Granulicatella balaenopterae</name>
    <dbReference type="NCBI Taxonomy" id="137733"/>
    <lineage>
        <taxon>Bacteria</taxon>
        <taxon>Bacillati</taxon>
        <taxon>Bacillota</taxon>
        <taxon>Bacilli</taxon>
        <taxon>Lactobacillales</taxon>
        <taxon>Carnobacteriaceae</taxon>
        <taxon>Granulicatella</taxon>
    </lineage>
</organism>
<dbReference type="InterPro" id="IPR007487">
    <property type="entry name" value="ABC_transpt-TYRBP-like"/>
</dbReference>
<dbReference type="PANTHER" id="PTHR35271">
    <property type="entry name" value="ABC TRANSPORTER, SUBSTRATE-BINDING LIPOPROTEIN-RELATED"/>
    <property type="match status" value="1"/>
</dbReference>
<dbReference type="NCBIfam" id="NF041285">
    <property type="entry name" value="ABC_SBP_TrpX"/>
    <property type="match status" value="1"/>
</dbReference>
<gene>
    <name evidence="1" type="ORF">SAMN05421767_11043</name>
</gene>
<dbReference type="InterPro" id="IPR047776">
    <property type="entry name" value="ABC_SBP_TrpX-like"/>
</dbReference>
<dbReference type="CDD" id="cd06325">
    <property type="entry name" value="PBP1_ABC_unchar_transporter"/>
    <property type="match status" value="1"/>
</dbReference>
<dbReference type="EMBL" id="FOGF01000010">
    <property type="protein sequence ID" value="SEQ90635.1"/>
    <property type="molecule type" value="Genomic_DNA"/>
</dbReference>
<dbReference type="OrthoDB" id="9776955at2"/>
<name>A0A1H9JVS1_9LACT</name>
<evidence type="ECO:0000313" key="2">
    <source>
        <dbReference type="Proteomes" id="UP000198556"/>
    </source>
</evidence>
<reference evidence="1 2" key="1">
    <citation type="submission" date="2016-10" db="EMBL/GenBank/DDBJ databases">
        <authorList>
            <person name="de Groot N.N."/>
        </authorList>
    </citation>
    <scope>NUCLEOTIDE SEQUENCE [LARGE SCALE GENOMIC DNA]</scope>
    <source>
        <strain evidence="1 2">DSM 15827</strain>
    </source>
</reference>
<proteinExistence type="predicted"/>
<protein>
    <submittedName>
        <fullName evidence="1">Putative ABC transport system substrate-binding protein</fullName>
    </submittedName>
</protein>
<keyword evidence="2" id="KW-1185">Reference proteome</keyword>
<dbReference type="Gene3D" id="3.40.50.2300">
    <property type="match status" value="2"/>
</dbReference>
<dbReference type="Proteomes" id="UP000198556">
    <property type="component" value="Unassembled WGS sequence"/>
</dbReference>
<dbReference type="AlphaFoldDB" id="A0A1H9JVS1"/>
<accession>A0A1H9JVS1</accession>
<dbReference type="PANTHER" id="PTHR35271:SF1">
    <property type="entry name" value="ABC TRANSPORTER, SUBSTRATE-BINDING LIPOPROTEIN"/>
    <property type="match status" value="1"/>
</dbReference>
<evidence type="ECO:0000313" key="1">
    <source>
        <dbReference type="EMBL" id="SEQ90635.1"/>
    </source>
</evidence>
<sequence>MRNGSIKVRGFGMMLLVVLVIGFFTIPHKANSEVTFQNDIEKKQTIHLGVLQLLSHPALDQIYQGLEDGLALEGFSEAKENIVIDVQNAQGDQSNLVTMSEKLVTDGNDLLVAITTPSALALANTTTELPIVMAGITYPVEAGLVESEELPGKNITGVSDRTPIAEQLRLMKELLPNMVSMGILYTSSEDNAVKQADEAKKLALEAGLVVKEASIFNSNDIQQVTENLVAQVDCLFIPIDNVLASSMSIVTQVTDAYGIPVFPSSDTMVKDGGVLAVGVDQYQIGLATSQMVVDILQGDEPSQMPVVLANQGVVYLNEAKAKQLGLEIPTAIKAEAITVDEMQMEKGRE</sequence>
<dbReference type="InterPro" id="IPR028082">
    <property type="entry name" value="Peripla_BP_I"/>
</dbReference>
<dbReference type="Pfam" id="PF04392">
    <property type="entry name" value="ABC_sub_bind"/>
    <property type="match status" value="1"/>
</dbReference>
<dbReference type="RefSeq" id="WP_089746355.1">
    <property type="nucleotide sequence ID" value="NZ_FOGF01000010.1"/>
</dbReference>